<protein>
    <submittedName>
        <fullName evidence="1">Uncharacterized protein</fullName>
    </submittedName>
</protein>
<keyword evidence="2" id="KW-1185">Reference proteome</keyword>
<proteinExistence type="predicted"/>
<name>A0ABU6SZS4_9FABA</name>
<evidence type="ECO:0000313" key="1">
    <source>
        <dbReference type="EMBL" id="MED6141521.1"/>
    </source>
</evidence>
<comment type="caution">
    <text evidence="1">The sequence shown here is derived from an EMBL/GenBank/DDBJ whole genome shotgun (WGS) entry which is preliminary data.</text>
</comment>
<dbReference type="EMBL" id="JASCZI010063973">
    <property type="protein sequence ID" value="MED6141521.1"/>
    <property type="molecule type" value="Genomic_DNA"/>
</dbReference>
<gene>
    <name evidence="1" type="ORF">PIB30_104260</name>
</gene>
<reference evidence="1 2" key="1">
    <citation type="journal article" date="2023" name="Plants (Basel)">
        <title>Bridging the Gap: Combining Genomics and Transcriptomics Approaches to Understand Stylosanthes scabra, an Orphan Legume from the Brazilian Caatinga.</title>
        <authorList>
            <person name="Ferreira-Neto J.R.C."/>
            <person name="da Silva M.D."/>
            <person name="Binneck E."/>
            <person name="de Melo N.F."/>
            <person name="da Silva R.H."/>
            <person name="de Melo A.L.T.M."/>
            <person name="Pandolfi V."/>
            <person name="Bustamante F.O."/>
            <person name="Brasileiro-Vidal A.C."/>
            <person name="Benko-Iseppon A.M."/>
        </authorList>
    </citation>
    <scope>NUCLEOTIDE SEQUENCE [LARGE SCALE GENOMIC DNA]</scope>
    <source>
        <tissue evidence="1">Leaves</tissue>
    </source>
</reference>
<organism evidence="1 2">
    <name type="scientific">Stylosanthes scabra</name>
    <dbReference type="NCBI Taxonomy" id="79078"/>
    <lineage>
        <taxon>Eukaryota</taxon>
        <taxon>Viridiplantae</taxon>
        <taxon>Streptophyta</taxon>
        <taxon>Embryophyta</taxon>
        <taxon>Tracheophyta</taxon>
        <taxon>Spermatophyta</taxon>
        <taxon>Magnoliopsida</taxon>
        <taxon>eudicotyledons</taxon>
        <taxon>Gunneridae</taxon>
        <taxon>Pentapetalae</taxon>
        <taxon>rosids</taxon>
        <taxon>fabids</taxon>
        <taxon>Fabales</taxon>
        <taxon>Fabaceae</taxon>
        <taxon>Papilionoideae</taxon>
        <taxon>50 kb inversion clade</taxon>
        <taxon>dalbergioids sensu lato</taxon>
        <taxon>Dalbergieae</taxon>
        <taxon>Pterocarpus clade</taxon>
        <taxon>Stylosanthes</taxon>
    </lineage>
</organism>
<accession>A0ABU6SZS4</accession>
<feature type="non-terminal residue" evidence="1">
    <location>
        <position position="176"/>
    </location>
</feature>
<sequence>MSLLLYLFARLKPDMLNSNYVLNYRSHSHAASQFLSEAFVPIWDVDEAWYMMILDVRKPRVYSLDVHKTVENMARKEKQMKVVLRALSLMFATPTHILNFTDRSLDTNGWGSILLASGIPEDLTSAKTAIWACSWLSQSGGFRRNIFGSMGDEDTLRMRLASSIVGACKPCYNMHA</sequence>
<evidence type="ECO:0000313" key="2">
    <source>
        <dbReference type="Proteomes" id="UP001341840"/>
    </source>
</evidence>
<dbReference type="Proteomes" id="UP001341840">
    <property type="component" value="Unassembled WGS sequence"/>
</dbReference>